<dbReference type="RefSeq" id="WP_336754231.1">
    <property type="nucleotide sequence ID" value="NZ_JBBBEG010000047.1"/>
</dbReference>
<keyword evidence="2" id="KW-1185">Reference proteome</keyword>
<comment type="caution">
    <text evidence="1">The sequence shown here is derived from an EMBL/GenBank/DDBJ whole genome shotgun (WGS) entry which is preliminary data.</text>
</comment>
<sequence length="140" mass="15496">MLLPLPADTVRSISLENHLALAAMRSGQGTSDTMIGLLRVLYMTYYLLEAQGYWVGLQAFLDDEAALDESIRGAAVGREWQLAAERLPAIEEVLRRSDEVVGSIARYRYVEAWGKLTRFVSADSGKHSPLPGSQLQEART</sequence>
<dbReference type="EMBL" id="QJJV01000047">
    <property type="protein sequence ID" value="PXX04217.1"/>
    <property type="molecule type" value="Genomic_DNA"/>
</dbReference>
<name>A0ABX5MBQ8_9BURK</name>
<protein>
    <recommendedName>
        <fullName evidence="3">Fis family transcriptional regulator</fullName>
    </recommendedName>
</protein>
<accession>A0ABX5MBQ8</accession>
<dbReference type="Proteomes" id="UP000247515">
    <property type="component" value="Unassembled WGS sequence"/>
</dbReference>
<evidence type="ECO:0008006" key="3">
    <source>
        <dbReference type="Google" id="ProtNLM"/>
    </source>
</evidence>
<evidence type="ECO:0000313" key="1">
    <source>
        <dbReference type="EMBL" id="PXX04217.1"/>
    </source>
</evidence>
<evidence type="ECO:0000313" key="2">
    <source>
        <dbReference type="Proteomes" id="UP000247515"/>
    </source>
</evidence>
<proteinExistence type="predicted"/>
<gene>
    <name evidence="1" type="ORF">C7400_14711</name>
</gene>
<organism evidence="1 2">
    <name type="scientific">Paraburkholderia tropica</name>
    <dbReference type="NCBI Taxonomy" id="92647"/>
    <lineage>
        <taxon>Bacteria</taxon>
        <taxon>Pseudomonadati</taxon>
        <taxon>Pseudomonadota</taxon>
        <taxon>Betaproteobacteria</taxon>
        <taxon>Burkholderiales</taxon>
        <taxon>Burkholderiaceae</taxon>
        <taxon>Paraburkholderia</taxon>
    </lineage>
</organism>
<reference evidence="1 2" key="1">
    <citation type="submission" date="2018-05" db="EMBL/GenBank/DDBJ databases">
        <title>Genomic Encyclopedia of Type Strains, Phase IV (KMG-V): Genome sequencing to study the core and pangenomes of soil and plant-associated prokaryotes.</title>
        <authorList>
            <person name="Whitman W."/>
        </authorList>
    </citation>
    <scope>NUCLEOTIDE SEQUENCE [LARGE SCALE GENOMIC DNA]</scope>
    <source>
        <strain evidence="1 2">SIr-6563</strain>
    </source>
</reference>